<comment type="caution">
    <text evidence="2">The sequence shown here is derived from an EMBL/GenBank/DDBJ whole genome shotgun (WGS) entry which is preliminary data.</text>
</comment>
<organism evidence="2 3">
    <name type="scientific">Cynara cardunculus var. scolymus</name>
    <name type="common">Globe artichoke</name>
    <name type="synonym">Cynara scolymus</name>
    <dbReference type="NCBI Taxonomy" id="59895"/>
    <lineage>
        <taxon>Eukaryota</taxon>
        <taxon>Viridiplantae</taxon>
        <taxon>Streptophyta</taxon>
        <taxon>Embryophyta</taxon>
        <taxon>Tracheophyta</taxon>
        <taxon>Spermatophyta</taxon>
        <taxon>Magnoliopsida</taxon>
        <taxon>eudicotyledons</taxon>
        <taxon>Gunneridae</taxon>
        <taxon>Pentapetalae</taxon>
        <taxon>asterids</taxon>
        <taxon>campanulids</taxon>
        <taxon>Asterales</taxon>
        <taxon>Asteraceae</taxon>
        <taxon>Carduoideae</taxon>
        <taxon>Cardueae</taxon>
        <taxon>Carduinae</taxon>
        <taxon>Cynara</taxon>
    </lineage>
</organism>
<sequence>NVDQAEKKVLPKVLFGSPPSLTATKINLSFTRIFLFKSFSFFFFFFFFYGVSDLQMYPKVKVKVKVKVMVRQEEQLPELHIQSLSLYHHHHPSKSPDAGHNLNTKVNTNKPTSLLLRPRAVLSSPENDAMHATKNKTETHHSGFKNHNLRQNRHVKCNKSYQLENKNKSSSWEQ</sequence>
<keyword evidence="1" id="KW-0812">Transmembrane</keyword>
<protein>
    <submittedName>
        <fullName evidence="2">Uncharacterized protein</fullName>
    </submittedName>
</protein>
<evidence type="ECO:0000313" key="2">
    <source>
        <dbReference type="EMBL" id="KVH91013.1"/>
    </source>
</evidence>
<dbReference type="Gramene" id="KVH91013">
    <property type="protein sequence ID" value="KVH91013"/>
    <property type="gene ID" value="Ccrd_006953"/>
</dbReference>
<dbReference type="PANTHER" id="PTHR38932">
    <property type="entry name" value="BNAC03G64660D PROTEIN"/>
    <property type="match status" value="1"/>
</dbReference>
<dbReference type="PANTHER" id="PTHR38932:SF1">
    <property type="entry name" value="DUF4005 DOMAIN-CONTAINING PROTEIN"/>
    <property type="match status" value="1"/>
</dbReference>
<name>A0A103XI28_CYNCS</name>
<keyword evidence="1" id="KW-1133">Transmembrane helix</keyword>
<accession>A0A103XI28</accession>
<keyword evidence="3" id="KW-1185">Reference proteome</keyword>
<feature type="transmembrane region" description="Helical" evidence="1">
    <location>
        <begin position="33"/>
        <end position="51"/>
    </location>
</feature>
<evidence type="ECO:0000256" key="1">
    <source>
        <dbReference type="SAM" id="Phobius"/>
    </source>
</evidence>
<keyword evidence="1" id="KW-0472">Membrane</keyword>
<proteinExistence type="predicted"/>
<gene>
    <name evidence="2" type="ORF">Ccrd_006953</name>
</gene>
<evidence type="ECO:0000313" key="3">
    <source>
        <dbReference type="Proteomes" id="UP000243975"/>
    </source>
</evidence>
<dbReference type="Proteomes" id="UP000243975">
    <property type="component" value="Unassembled WGS sequence"/>
</dbReference>
<feature type="non-terminal residue" evidence="2">
    <location>
        <position position="174"/>
    </location>
</feature>
<dbReference type="EMBL" id="LEKV01005084">
    <property type="protein sequence ID" value="KVH91013.1"/>
    <property type="molecule type" value="Genomic_DNA"/>
</dbReference>
<reference evidence="2 3" key="1">
    <citation type="journal article" date="2016" name="Sci. Rep.">
        <title>The genome sequence of the outbreeding globe artichoke constructed de novo incorporating a phase-aware low-pass sequencing strategy of F1 progeny.</title>
        <authorList>
            <person name="Scaglione D."/>
            <person name="Reyes-Chin-Wo S."/>
            <person name="Acquadro A."/>
            <person name="Froenicke L."/>
            <person name="Portis E."/>
            <person name="Beitel C."/>
            <person name="Tirone M."/>
            <person name="Mauro R."/>
            <person name="Lo Monaco A."/>
            <person name="Mauromicale G."/>
            <person name="Faccioli P."/>
            <person name="Cattivelli L."/>
            <person name="Rieseberg L."/>
            <person name="Michelmore R."/>
            <person name="Lanteri S."/>
        </authorList>
    </citation>
    <scope>NUCLEOTIDE SEQUENCE [LARGE SCALE GENOMIC DNA]</scope>
    <source>
        <strain evidence="2">2C</strain>
    </source>
</reference>
<dbReference type="AlphaFoldDB" id="A0A103XI28"/>